<comment type="caution">
    <text evidence="1">The sequence shown here is derived from an EMBL/GenBank/DDBJ whole genome shotgun (WGS) entry which is preliminary data.</text>
</comment>
<organism evidence="1 2">
    <name type="scientific">Psychracetigena formicireducens</name>
    <dbReference type="NCBI Taxonomy" id="2986056"/>
    <lineage>
        <taxon>Bacteria</taxon>
        <taxon>Bacillati</taxon>
        <taxon>Candidatus Lithacetigenota</taxon>
        <taxon>Candidatus Psychracetigena</taxon>
    </lineage>
</organism>
<dbReference type="EMBL" id="QLTW01000001">
    <property type="protein sequence ID" value="MBT9144220.1"/>
    <property type="molecule type" value="Genomic_DNA"/>
</dbReference>
<protein>
    <submittedName>
        <fullName evidence="1">Uncharacterized protein</fullName>
    </submittedName>
</protein>
<dbReference type="AlphaFoldDB" id="A0A9E2BHG9"/>
<accession>A0A9E2BHG9</accession>
<dbReference type="Proteomes" id="UP000811545">
    <property type="component" value="Unassembled WGS sequence"/>
</dbReference>
<name>A0A9E2BHG9_PSYF1</name>
<sequence>MIEKMKDKISTLQEYLKVPENLNQDLINKTLVPLTILKD</sequence>
<reference evidence="1 2" key="1">
    <citation type="journal article" date="2021" name="bioRxiv">
        <title>Unique metabolic strategies in Hadean analogues reveal hints for primordial physiology.</title>
        <authorList>
            <person name="Nobu M.K."/>
            <person name="Nakai R."/>
            <person name="Tamazawa S."/>
            <person name="Mori H."/>
            <person name="Toyoda A."/>
            <person name="Ijiri A."/>
            <person name="Suzuki S."/>
            <person name="Kurokawa K."/>
            <person name="Kamagata Y."/>
            <person name="Tamaki H."/>
        </authorList>
    </citation>
    <scope>NUCLEOTIDE SEQUENCE [LARGE SCALE GENOMIC DNA]</scope>
    <source>
        <strain evidence="1">BS525</strain>
    </source>
</reference>
<gene>
    <name evidence="1" type="ORF">DDT42_00052</name>
</gene>
<evidence type="ECO:0000313" key="1">
    <source>
        <dbReference type="EMBL" id="MBT9144220.1"/>
    </source>
</evidence>
<proteinExistence type="predicted"/>
<evidence type="ECO:0000313" key="2">
    <source>
        <dbReference type="Proteomes" id="UP000811545"/>
    </source>
</evidence>